<sequence>MVKSLDPNYTVAFTRPKQYLEMPKPQTEEYGWCAVPRNRTNLPSKATANAPPLGVDFDAIWPKTDLVRKAQEYIQTVLPQETYNHSLRVYCYGHTMVSLHFKPWIANTQEAFFETWALTCLFYDLASTPQNRSETHMSFEFHGGFLALQKLQSLGAPKAQAESVCEAIIRHQDPGDTGTISRMGQLVQIATEFGEDNMGYQPWLIHENVIKSVVQQLPRLKWSSCFSKTIEAEIAEKEWCHTTVLDGFSQAVAGNKLMEPYE</sequence>
<dbReference type="NCBIfam" id="TIGR03401">
    <property type="entry name" value="cyanamide_fam"/>
    <property type="match status" value="1"/>
</dbReference>
<organism evidence="1 2">
    <name type="scientific">Hortaea werneckii</name>
    <name type="common">Black yeast</name>
    <name type="synonym">Cladosporium werneckii</name>
    <dbReference type="NCBI Taxonomy" id="91943"/>
    <lineage>
        <taxon>Eukaryota</taxon>
        <taxon>Fungi</taxon>
        <taxon>Dikarya</taxon>
        <taxon>Ascomycota</taxon>
        <taxon>Pezizomycotina</taxon>
        <taxon>Dothideomycetes</taxon>
        <taxon>Dothideomycetidae</taxon>
        <taxon>Mycosphaerellales</taxon>
        <taxon>Teratosphaeriaceae</taxon>
        <taxon>Hortaea</taxon>
    </lineage>
</organism>
<dbReference type="EMBL" id="QWIP01000523">
    <property type="protein sequence ID" value="RMY61473.1"/>
    <property type="molecule type" value="Genomic_DNA"/>
</dbReference>
<dbReference type="Gene3D" id="1.10.3210.10">
    <property type="entry name" value="Hypothetical protein af1432"/>
    <property type="match status" value="1"/>
</dbReference>
<dbReference type="AlphaFoldDB" id="A0A3M7DBF7"/>
<gene>
    <name evidence="1" type="ORF">D0863_11266</name>
</gene>
<dbReference type="PANTHER" id="PTHR35569">
    <property type="entry name" value="CYANAMIDE HYDRATASE DDI2-RELATED"/>
    <property type="match status" value="1"/>
</dbReference>
<evidence type="ECO:0000313" key="1">
    <source>
        <dbReference type="EMBL" id="RMY61473.1"/>
    </source>
</evidence>
<dbReference type="OrthoDB" id="409121at2759"/>
<comment type="caution">
    <text evidence="1">The sequence shown here is derived from an EMBL/GenBank/DDBJ whole genome shotgun (WGS) entry which is preliminary data.</text>
</comment>
<protein>
    <recommendedName>
        <fullName evidence="3">HD domain-containing protein</fullName>
    </recommendedName>
</protein>
<dbReference type="InterPro" id="IPR017771">
    <property type="entry name" value="Cyanamide_hydratase_HD"/>
</dbReference>
<dbReference type="PANTHER" id="PTHR35569:SF1">
    <property type="entry name" value="CYANAMIDE HYDRATASE DDI2-RELATED"/>
    <property type="match status" value="1"/>
</dbReference>
<dbReference type="SUPFAM" id="SSF109604">
    <property type="entry name" value="HD-domain/PDEase-like"/>
    <property type="match status" value="1"/>
</dbReference>
<name>A0A3M7DBF7_HORWE</name>
<proteinExistence type="predicted"/>
<dbReference type="Proteomes" id="UP000269276">
    <property type="component" value="Unassembled WGS sequence"/>
</dbReference>
<evidence type="ECO:0008006" key="3">
    <source>
        <dbReference type="Google" id="ProtNLM"/>
    </source>
</evidence>
<evidence type="ECO:0000313" key="2">
    <source>
        <dbReference type="Proteomes" id="UP000269276"/>
    </source>
</evidence>
<accession>A0A3M7DBF7</accession>
<reference evidence="1 2" key="1">
    <citation type="journal article" date="2018" name="BMC Genomics">
        <title>Genomic evidence for intraspecific hybridization in a clonal and extremely halotolerant yeast.</title>
        <authorList>
            <person name="Gostincar C."/>
            <person name="Stajich J.E."/>
            <person name="Zupancic J."/>
            <person name="Zalar P."/>
            <person name="Gunde-Cimerman N."/>
        </authorList>
    </citation>
    <scope>NUCLEOTIDE SEQUENCE [LARGE SCALE GENOMIC DNA]</scope>
    <source>
        <strain evidence="1 2">EXF-2682</strain>
    </source>
</reference>